<reference evidence="2" key="2">
    <citation type="submission" date="2025-09" db="UniProtKB">
        <authorList>
            <consortium name="Ensembl"/>
        </authorList>
    </citation>
    <scope>IDENTIFICATION</scope>
</reference>
<evidence type="ECO:0000313" key="2">
    <source>
        <dbReference type="Ensembl" id="ENSAPLP00020007534.1"/>
    </source>
</evidence>
<organism evidence="2 3">
    <name type="scientific">Anas platyrhynchos</name>
    <name type="common">Mallard</name>
    <name type="synonym">Anas boschas</name>
    <dbReference type="NCBI Taxonomy" id="8839"/>
    <lineage>
        <taxon>Eukaryota</taxon>
        <taxon>Metazoa</taxon>
        <taxon>Chordata</taxon>
        <taxon>Craniata</taxon>
        <taxon>Vertebrata</taxon>
        <taxon>Euteleostomi</taxon>
        <taxon>Archelosauria</taxon>
        <taxon>Archosauria</taxon>
        <taxon>Dinosauria</taxon>
        <taxon>Saurischia</taxon>
        <taxon>Theropoda</taxon>
        <taxon>Coelurosauria</taxon>
        <taxon>Aves</taxon>
        <taxon>Neognathae</taxon>
        <taxon>Galloanserae</taxon>
        <taxon>Anseriformes</taxon>
        <taxon>Anatidae</taxon>
        <taxon>Anatinae</taxon>
        <taxon>Anas</taxon>
    </lineage>
</organism>
<sequence>RIRRLWSARSGTAYPRDRGLSSPEHRPSFPNSPAPVLGDVCASPAWEPALPRSFRLSFTGSELRRPGDRRFRQSRAAGVRMWTLGSGPARRVC</sequence>
<accession>A0A8B9SKC4</accession>
<dbReference type="Proteomes" id="UP000694400">
    <property type="component" value="Unassembled WGS sequence"/>
</dbReference>
<dbReference type="AlphaFoldDB" id="A0A8B9SKC4"/>
<reference evidence="2" key="1">
    <citation type="submission" date="2025-08" db="UniProtKB">
        <authorList>
            <consortium name="Ensembl"/>
        </authorList>
    </citation>
    <scope>IDENTIFICATION</scope>
</reference>
<feature type="region of interest" description="Disordered" evidence="1">
    <location>
        <begin position="1"/>
        <end position="34"/>
    </location>
</feature>
<name>A0A8B9SKC4_ANAPL</name>
<proteinExistence type="predicted"/>
<evidence type="ECO:0000313" key="3">
    <source>
        <dbReference type="Proteomes" id="UP000694400"/>
    </source>
</evidence>
<protein>
    <submittedName>
        <fullName evidence="2">Uncharacterized protein</fullName>
    </submittedName>
</protein>
<dbReference type="Ensembl" id="ENSAPLT00020008106.1">
    <property type="protein sequence ID" value="ENSAPLP00020007534.1"/>
    <property type="gene ID" value="ENSAPLG00020005539.1"/>
</dbReference>
<evidence type="ECO:0000256" key="1">
    <source>
        <dbReference type="SAM" id="MobiDB-lite"/>
    </source>
</evidence>
<feature type="compositionally biased region" description="Basic and acidic residues" evidence="1">
    <location>
        <begin position="15"/>
        <end position="27"/>
    </location>
</feature>